<dbReference type="PANTHER" id="PTHR23065:SF51">
    <property type="entry name" value="PROLINE-SERINE-THREONINE PHOSPHATASE-INTERACTING PROTEIN 1"/>
    <property type="match status" value="1"/>
</dbReference>
<organism evidence="5 6">
    <name type="scientific">Ameca splendens</name>
    <dbReference type="NCBI Taxonomy" id="208324"/>
    <lineage>
        <taxon>Eukaryota</taxon>
        <taxon>Metazoa</taxon>
        <taxon>Chordata</taxon>
        <taxon>Craniata</taxon>
        <taxon>Vertebrata</taxon>
        <taxon>Euteleostomi</taxon>
        <taxon>Actinopterygii</taxon>
        <taxon>Neopterygii</taxon>
        <taxon>Teleostei</taxon>
        <taxon>Neoteleostei</taxon>
        <taxon>Acanthomorphata</taxon>
        <taxon>Ovalentaria</taxon>
        <taxon>Atherinomorphae</taxon>
        <taxon>Cyprinodontiformes</taxon>
        <taxon>Goodeidae</taxon>
        <taxon>Ameca</taxon>
    </lineage>
</organism>
<dbReference type="InterPro" id="IPR001060">
    <property type="entry name" value="FCH_dom"/>
</dbReference>
<dbReference type="PROSITE" id="PS51741">
    <property type="entry name" value="F_BAR"/>
    <property type="match status" value="1"/>
</dbReference>
<gene>
    <name evidence="5" type="primary">PSTPIP1_1</name>
    <name evidence="5" type="ORF">AMECASPLE_029219</name>
</gene>
<keyword evidence="6" id="KW-1185">Reference proteome</keyword>
<feature type="compositionally biased region" description="Polar residues" evidence="3">
    <location>
        <begin position="181"/>
        <end position="191"/>
    </location>
</feature>
<feature type="non-terminal residue" evidence="5">
    <location>
        <position position="191"/>
    </location>
</feature>
<feature type="coiled-coil region" evidence="2">
    <location>
        <begin position="120"/>
        <end position="151"/>
    </location>
</feature>
<evidence type="ECO:0000256" key="3">
    <source>
        <dbReference type="SAM" id="MobiDB-lite"/>
    </source>
</evidence>
<protein>
    <submittedName>
        <fullName evidence="5">Proline-serine-threonine phosphatase interacting protein</fullName>
    </submittedName>
</protein>
<evidence type="ECO:0000256" key="1">
    <source>
        <dbReference type="PROSITE-ProRule" id="PRU01077"/>
    </source>
</evidence>
<feature type="region of interest" description="Disordered" evidence="3">
    <location>
        <begin position="171"/>
        <end position="191"/>
    </location>
</feature>
<dbReference type="Proteomes" id="UP001469553">
    <property type="component" value="Unassembled WGS sequence"/>
</dbReference>
<reference evidence="5 6" key="1">
    <citation type="submission" date="2021-06" db="EMBL/GenBank/DDBJ databases">
        <authorList>
            <person name="Palmer J.M."/>
        </authorList>
    </citation>
    <scope>NUCLEOTIDE SEQUENCE [LARGE SCALE GENOMIC DNA]</scope>
    <source>
        <strain evidence="5 6">AS_MEX2019</strain>
        <tissue evidence="5">Muscle</tissue>
    </source>
</reference>
<name>A0ABV0ZRW9_9TELE</name>
<evidence type="ECO:0000256" key="2">
    <source>
        <dbReference type="SAM" id="Coils"/>
    </source>
</evidence>
<dbReference type="SUPFAM" id="SSF103657">
    <property type="entry name" value="BAR/IMD domain-like"/>
    <property type="match status" value="1"/>
</dbReference>
<dbReference type="Gene3D" id="1.20.1270.60">
    <property type="entry name" value="Arfaptin homology (AH) domain/BAR domain"/>
    <property type="match status" value="1"/>
</dbReference>
<comment type="caution">
    <text evidence="5">The sequence shown here is derived from an EMBL/GenBank/DDBJ whole genome shotgun (WGS) entry which is preliminary data.</text>
</comment>
<dbReference type="SMART" id="SM00055">
    <property type="entry name" value="FCH"/>
    <property type="match status" value="1"/>
</dbReference>
<keyword evidence="1 2" id="KW-0175">Coiled coil</keyword>
<proteinExistence type="predicted"/>
<evidence type="ECO:0000259" key="4">
    <source>
        <dbReference type="PROSITE" id="PS51741"/>
    </source>
</evidence>
<evidence type="ECO:0000313" key="5">
    <source>
        <dbReference type="EMBL" id="MEQ2308542.1"/>
    </source>
</evidence>
<dbReference type="InterPro" id="IPR031160">
    <property type="entry name" value="F_BAR_dom"/>
</dbReference>
<sequence length="191" mass="22221">MHKSLLKARSFTSEGQTEEVTAEMPSLMFKDAFWGSDFTCHAGYDALIQRLLDGRQMCKDMEELLKMRAVAEEKYGKELVTIARKAGGQTEISTLKASFEQLKTQIENIGNFHIQLSDILKEEVKKIETFRERQKEQRKKFESIMEKVQKKKVSLFKRTMESKKTYEVKCRETDEAESMERTNVSAKNTEK</sequence>
<dbReference type="PANTHER" id="PTHR23065">
    <property type="entry name" value="PROLINE-SERINE-THREONINE PHOSPHATASE INTERACTING PROTEIN 1"/>
    <property type="match status" value="1"/>
</dbReference>
<dbReference type="Pfam" id="PF00611">
    <property type="entry name" value="FCH"/>
    <property type="match status" value="1"/>
</dbReference>
<dbReference type="EMBL" id="JAHRIP010069148">
    <property type="protein sequence ID" value="MEQ2308542.1"/>
    <property type="molecule type" value="Genomic_DNA"/>
</dbReference>
<evidence type="ECO:0000313" key="6">
    <source>
        <dbReference type="Proteomes" id="UP001469553"/>
    </source>
</evidence>
<dbReference type="InterPro" id="IPR027267">
    <property type="entry name" value="AH/BAR_dom_sf"/>
</dbReference>
<accession>A0ABV0ZRW9</accession>
<feature type="domain" description="F-BAR" evidence="4">
    <location>
        <begin position="27"/>
        <end position="191"/>
    </location>
</feature>